<proteinExistence type="predicted"/>
<sequence>MQKTTIETFAEITPEQIAEWKEKYEDIYKLGCDGKFCIVKSVDRKTLSYSSSVGTKDPMKFNEMLLKGCWLGGDIEIQTVDKYFISVGQKLAELLQIKEATLEKL</sequence>
<organism evidence="1 2">
    <name type="scientific">Flavobacterium hydrocarbonoxydans</name>
    <dbReference type="NCBI Taxonomy" id="2683249"/>
    <lineage>
        <taxon>Bacteria</taxon>
        <taxon>Pseudomonadati</taxon>
        <taxon>Bacteroidota</taxon>
        <taxon>Flavobacteriia</taxon>
        <taxon>Flavobacteriales</taxon>
        <taxon>Flavobacteriaceae</taxon>
        <taxon>Flavobacterium</taxon>
    </lineage>
</organism>
<evidence type="ECO:0000313" key="1">
    <source>
        <dbReference type="EMBL" id="MWB92988.1"/>
    </source>
</evidence>
<accession>A0A6I4NFH6</accession>
<dbReference type="Proteomes" id="UP000471501">
    <property type="component" value="Unassembled WGS sequence"/>
</dbReference>
<evidence type="ECO:0000313" key="2">
    <source>
        <dbReference type="Proteomes" id="UP000471501"/>
    </source>
</evidence>
<dbReference type="EMBL" id="WSTB01000001">
    <property type="protein sequence ID" value="MWB92988.1"/>
    <property type="molecule type" value="Genomic_DNA"/>
</dbReference>
<keyword evidence="2" id="KW-1185">Reference proteome</keyword>
<gene>
    <name evidence="1" type="ORF">GON26_01315</name>
</gene>
<protein>
    <submittedName>
        <fullName evidence="1">Uncharacterized protein</fullName>
    </submittedName>
</protein>
<dbReference type="AlphaFoldDB" id="A0A6I4NFH6"/>
<name>A0A6I4NFH6_9FLAO</name>
<reference evidence="1 2" key="1">
    <citation type="submission" date="2019-12" db="EMBL/GenBank/DDBJ databases">
        <authorList>
            <person name="Kim Y.S."/>
        </authorList>
    </citation>
    <scope>NUCLEOTIDE SEQUENCE [LARGE SCALE GENOMIC DNA]</scope>
    <source>
        <strain evidence="1 2">GA093</strain>
    </source>
</reference>
<comment type="caution">
    <text evidence="1">The sequence shown here is derived from an EMBL/GenBank/DDBJ whole genome shotgun (WGS) entry which is preliminary data.</text>
</comment>
<dbReference type="RefSeq" id="WP_160372928.1">
    <property type="nucleotide sequence ID" value="NZ_WSTB01000001.1"/>
</dbReference>